<dbReference type="RefSeq" id="WP_203926264.1">
    <property type="nucleotide sequence ID" value="NZ_BOPH01000017.1"/>
</dbReference>
<dbReference type="Proteomes" id="UP000635606">
    <property type="component" value="Unassembled WGS sequence"/>
</dbReference>
<proteinExistence type="predicted"/>
<organism evidence="1 2">
    <name type="scientific">Virgisporangium ochraceum</name>
    <dbReference type="NCBI Taxonomy" id="65505"/>
    <lineage>
        <taxon>Bacteria</taxon>
        <taxon>Bacillati</taxon>
        <taxon>Actinomycetota</taxon>
        <taxon>Actinomycetes</taxon>
        <taxon>Micromonosporales</taxon>
        <taxon>Micromonosporaceae</taxon>
        <taxon>Virgisporangium</taxon>
    </lineage>
</organism>
<protein>
    <submittedName>
        <fullName evidence="1">Uncharacterized protein</fullName>
    </submittedName>
</protein>
<keyword evidence="2" id="KW-1185">Reference proteome</keyword>
<sequence length="187" mass="19979">MDDAGWPNLAQAVRKRRLEMGLSVPAILERIPGAMARNTWEAMEKGTRKISDTKWAQVEQALDWAAGSIQRVIDGQGPIATVTYHRDPSRPSVTAPFGSELDEALAFNTPPGTQASPAVADAIARALDARVATSPGAQLVAEVARIKLLPISADEKIQLTKAVIDLFEERIREVADAASRGSPSGGE</sequence>
<comment type="caution">
    <text evidence="1">The sequence shown here is derived from an EMBL/GenBank/DDBJ whole genome shotgun (WGS) entry which is preliminary data.</text>
</comment>
<reference evidence="1" key="1">
    <citation type="submission" date="2021-01" db="EMBL/GenBank/DDBJ databases">
        <title>Whole genome shotgun sequence of Virgisporangium ochraceum NBRC 16418.</title>
        <authorList>
            <person name="Komaki H."/>
            <person name="Tamura T."/>
        </authorList>
    </citation>
    <scope>NUCLEOTIDE SEQUENCE</scope>
    <source>
        <strain evidence="1">NBRC 16418</strain>
    </source>
</reference>
<dbReference type="EMBL" id="BOPH01000017">
    <property type="protein sequence ID" value="GIJ66283.1"/>
    <property type="molecule type" value="Genomic_DNA"/>
</dbReference>
<dbReference type="AlphaFoldDB" id="A0A8J4E9G0"/>
<evidence type="ECO:0000313" key="2">
    <source>
        <dbReference type="Proteomes" id="UP000635606"/>
    </source>
</evidence>
<gene>
    <name evidence="1" type="ORF">Voc01_012000</name>
</gene>
<evidence type="ECO:0000313" key="1">
    <source>
        <dbReference type="EMBL" id="GIJ66283.1"/>
    </source>
</evidence>
<accession>A0A8J4E9G0</accession>
<name>A0A8J4E9G0_9ACTN</name>